<evidence type="ECO:0000256" key="1">
    <source>
        <dbReference type="SAM" id="SignalP"/>
    </source>
</evidence>
<sequence length="375" mass="40784">MQHPCRLLIALFLATAAPLIAKSQEDSSDGIGCGYSWQQSICKLAPADFSFNDGCNTVTCDGSGSLVSTLMACPPAATAEERQRCQTIRENIQLRLDDADRVTCPALSMQAVCATAGAGFTYSDGCNPVVCDGNGSGTSTLMFCPSPGDPTQIARCERRMERLVERMEPRTCSGINKTEVCRMEGIGYRFSDGCNTIECGESGMWTSTLMGCPPASSESALCQWVVSKARRTAPEGNRDLDCPELAMSRICTNEMNGFRYNDGCNEVYCSSPGRGVSTTRLCRVGSEAEAARRCSDAKTAMEAKRRESKRRTSCLTAADVCKQPGERKSFFDGCNYCFCMGVNRAGCTRRACQPYFSTEEEFRAECVRRKAGIIN</sequence>
<dbReference type="OrthoDB" id="10026631at2759"/>
<feature type="signal peptide" evidence="1">
    <location>
        <begin position="1"/>
        <end position="21"/>
    </location>
</feature>
<evidence type="ECO:0000313" key="2">
    <source>
        <dbReference type="EMBL" id="PAA94683.1"/>
    </source>
</evidence>
<evidence type="ECO:0008006" key="4">
    <source>
        <dbReference type="Google" id="ProtNLM"/>
    </source>
</evidence>
<comment type="caution">
    <text evidence="2">The sequence shown here is derived from an EMBL/GenBank/DDBJ whole genome shotgun (WGS) entry which is preliminary data.</text>
</comment>
<dbReference type="STRING" id="282301.A0A267H8S7"/>
<proteinExistence type="predicted"/>
<protein>
    <recommendedName>
        <fullName evidence="4">Pacifastin domain-containing protein</fullName>
    </recommendedName>
</protein>
<keyword evidence="3" id="KW-1185">Reference proteome</keyword>
<evidence type="ECO:0000313" key="3">
    <source>
        <dbReference type="Proteomes" id="UP000215902"/>
    </source>
</evidence>
<dbReference type="AlphaFoldDB" id="A0A267H8S7"/>
<accession>A0A267H8S7</accession>
<keyword evidence="1" id="KW-0732">Signal</keyword>
<dbReference type="Proteomes" id="UP000215902">
    <property type="component" value="Unassembled WGS sequence"/>
</dbReference>
<organism evidence="2 3">
    <name type="scientific">Macrostomum lignano</name>
    <dbReference type="NCBI Taxonomy" id="282301"/>
    <lineage>
        <taxon>Eukaryota</taxon>
        <taxon>Metazoa</taxon>
        <taxon>Spiralia</taxon>
        <taxon>Lophotrochozoa</taxon>
        <taxon>Platyhelminthes</taxon>
        <taxon>Rhabditophora</taxon>
        <taxon>Macrostomorpha</taxon>
        <taxon>Macrostomida</taxon>
        <taxon>Macrostomidae</taxon>
        <taxon>Macrostomum</taxon>
    </lineage>
</organism>
<feature type="chain" id="PRO_5013012329" description="Pacifastin domain-containing protein" evidence="1">
    <location>
        <begin position="22"/>
        <end position="375"/>
    </location>
</feature>
<gene>
    <name evidence="2" type="ORF">BOX15_Mlig003398g3</name>
</gene>
<dbReference type="EMBL" id="NIVC01000003">
    <property type="protein sequence ID" value="PAA94683.1"/>
    <property type="molecule type" value="Genomic_DNA"/>
</dbReference>
<reference evidence="2 3" key="1">
    <citation type="submission" date="2017-06" db="EMBL/GenBank/DDBJ databases">
        <title>A platform for efficient transgenesis in Macrostomum lignano, a flatworm model organism for stem cell research.</title>
        <authorList>
            <person name="Berezikov E."/>
        </authorList>
    </citation>
    <scope>NUCLEOTIDE SEQUENCE [LARGE SCALE GENOMIC DNA]</scope>
    <source>
        <strain evidence="2">DV1</strain>
        <tissue evidence="2">Whole organism</tissue>
    </source>
</reference>
<name>A0A267H8S7_9PLAT</name>